<evidence type="ECO:0000313" key="1">
    <source>
        <dbReference type="EMBL" id="KAK7549976.1"/>
    </source>
</evidence>
<comment type="caution">
    <text evidence="1">The sequence shown here is derived from an EMBL/GenBank/DDBJ whole genome shotgun (WGS) entry which is preliminary data.</text>
</comment>
<organism evidence="1 2">
    <name type="scientific">Phyllosticta citricarpa</name>
    <dbReference type="NCBI Taxonomy" id="55181"/>
    <lineage>
        <taxon>Eukaryota</taxon>
        <taxon>Fungi</taxon>
        <taxon>Dikarya</taxon>
        <taxon>Ascomycota</taxon>
        <taxon>Pezizomycotina</taxon>
        <taxon>Dothideomycetes</taxon>
        <taxon>Dothideomycetes incertae sedis</taxon>
        <taxon>Botryosphaeriales</taxon>
        <taxon>Phyllostictaceae</taxon>
        <taxon>Phyllosticta</taxon>
    </lineage>
</organism>
<dbReference type="EMBL" id="JBBPDW010000008">
    <property type="protein sequence ID" value="KAK7549976.1"/>
    <property type="molecule type" value="Genomic_DNA"/>
</dbReference>
<protein>
    <submittedName>
        <fullName evidence="1">Uncharacterized protein</fullName>
    </submittedName>
</protein>
<reference evidence="1 2" key="1">
    <citation type="submission" date="2024-04" db="EMBL/GenBank/DDBJ databases">
        <title>Phyllosticta paracitricarpa is synonymous to the EU quarantine fungus P. citricarpa based on phylogenomic analyses.</title>
        <authorList>
            <consortium name="Lawrence Berkeley National Laboratory"/>
            <person name="Van Ingen-Buijs V.A."/>
            <person name="Van Westerhoven A.C."/>
            <person name="Haridas S."/>
            <person name="Skiadas P."/>
            <person name="Martin F."/>
            <person name="Groenewald J.Z."/>
            <person name="Crous P.W."/>
            <person name="Seidl M.F."/>
        </authorList>
    </citation>
    <scope>NUCLEOTIDE SEQUENCE [LARGE SCALE GENOMIC DNA]</scope>
    <source>
        <strain evidence="1 2">CBS 122670</strain>
    </source>
</reference>
<evidence type="ECO:0000313" key="2">
    <source>
        <dbReference type="Proteomes" id="UP001365128"/>
    </source>
</evidence>
<keyword evidence="2" id="KW-1185">Reference proteome</keyword>
<dbReference type="Proteomes" id="UP001365128">
    <property type="component" value="Unassembled WGS sequence"/>
</dbReference>
<gene>
    <name evidence="1" type="ORF">IWX46DRAFT_437215</name>
</gene>
<name>A0ABR1MLG1_9PEZI</name>
<sequence>MDGWTEGESVCRANRTQTTYLLTYSLACLSACSLTRAPALPTHTPARSPSAPSQLPIAPHKHIYLYTVKEAAQRRGCIRCLELCHSLVPMCRCADVPIAMLRRAGAETAGARLDLAGWRGALVGGVGVVVARYTRYVVNCLFRGNEVVRVTCLMVGEGGQGCCEGVHVEGYGTSSSNDTDARQGYIAKEPQCRPRFQLNCLHNDRTRATWHYGP</sequence>
<proteinExistence type="predicted"/>
<accession>A0ABR1MLG1</accession>